<dbReference type="RefSeq" id="WP_230869721.1">
    <property type="nucleotide sequence ID" value="NZ_CP046640.1"/>
</dbReference>
<comment type="similarity">
    <text evidence="1">Belongs to the asparaginase 1 family.</text>
</comment>
<feature type="binding site" evidence="5">
    <location>
        <position position="54"/>
    </location>
    <ligand>
        <name>substrate</name>
    </ligand>
</feature>
<dbReference type="GO" id="GO:0006520">
    <property type="term" value="P:amino acid metabolic process"/>
    <property type="evidence" value="ECO:0007669"/>
    <property type="project" value="InterPro"/>
</dbReference>
<dbReference type="InterPro" id="IPR006033">
    <property type="entry name" value="AsnA_fam"/>
</dbReference>
<accession>A0A8A7K9J8</accession>
<reference evidence="9" key="1">
    <citation type="submission" date="2019-12" db="EMBL/GenBank/DDBJ databases">
        <authorList>
            <person name="zhang j."/>
            <person name="sun C.M."/>
        </authorList>
    </citation>
    <scope>NUCLEOTIDE SEQUENCE</scope>
    <source>
        <strain evidence="9">NS-1</strain>
    </source>
</reference>
<keyword evidence="3 9" id="KW-0378">Hydrolase</keyword>
<dbReference type="PRINTS" id="PR00139">
    <property type="entry name" value="ASNGLNASE"/>
</dbReference>
<dbReference type="Pfam" id="PF00710">
    <property type="entry name" value="Asparaginase"/>
    <property type="match status" value="1"/>
</dbReference>
<feature type="active site" evidence="6">
    <location>
        <position position="85"/>
    </location>
</feature>
<dbReference type="SUPFAM" id="SSF53774">
    <property type="entry name" value="Glutaminase/Asparaginase"/>
    <property type="match status" value="1"/>
</dbReference>
<dbReference type="NCBIfam" id="TIGR00519">
    <property type="entry name" value="asnASE_I"/>
    <property type="match status" value="1"/>
</dbReference>
<dbReference type="EMBL" id="CP046640">
    <property type="protein sequence ID" value="QTL98141.1"/>
    <property type="molecule type" value="Genomic_DNA"/>
</dbReference>
<dbReference type="KEGG" id="ifn:GM661_09200"/>
<proteinExistence type="inferred from homology"/>
<name>A0A8A7K9J8_9FIRM</name>
<evidence type="ECO:0000259" key="7">
    <source>
        <dbReference type="Pfam" id="PF00710"/>
    </source>
</evidence>
<dbReference type="FunFam" id="3.40.50.1170:FF:000001">
    <property type="entry name" value="L-asparaginase 2"/>
    <property type="match status" value="1"/>
</dbReference>
<dbReference type="InterPro" id="IPR040919">
    <property type="entry name" value="Asparaginase_C"/>
</dbReference>
<evidence type="ECO:0000256" key="3">
    <source>
        <dbReference type="ARBA" id="ARBA00022801"/>
    </source>
</evidence>
<dbReference type="PANTHER" id="PTHR11707:SF28">
    <property type="entry name" value="60 KDA LYSOPHOSPHOLIPASE"/>
    <property type="match status" value="1"/>
</dbReference>
<dbReference type="CDD" id="cd08963">
    <property type="entry name" value="L-asparaginase_I"/>
    <property type="match status" value="1"/>
</dbReference>
<dbReference type="PIRSF" id="PIRSF001220">
    <property type="entry name" value="L-ASNase_gatD"/>
    <property type="match status" value="1"/>
</dbReference>
<dbReference type="InterPro" id="IPR036152">
    <property type="entry name" value="Asp/glu_Ase-like_sf"/>
</dbReference>
<organism evidence="9 10">
    <name type="scientific">Iocasia fonsfrigidae</name>
    <dbReference type="NCBI Taxonomy" id="2682810"/>
    <lineage>
        <taxon>Bacteria</taxon>
        <taxon>Bacillati</taxon>
        <taxon>Bacillota</taxon>
        <taxon>Clostridia</taxon>
        <taxon>Halanaerobiales</taxon>
        <taxon>Halanaerobiaceae</taxon>
        <taxon>Iocasia</taxon>
    </lineage>
</organism>
<evidence type="ECO:0000313" key="9">
    <source>
        <dbReference type="EMBL" id="QTL98141.1"/>
    </source>
</evidence>
<evidence type="ECO:0000256" key="5">
    <source>
        <dbReference type="PIRSR" id="PIRSR001220-2"/>
    </source>
</evidence>
<dbReference type="InterPro" id="IPR027474">
    <property type="entry name" value="L-asparaginase_N"/>
</dbReference>
<evidence type="ECO:0000256" key="2">
    <source>
        <dbReference type="ARBA" id="ARBA00012920"/>
    </source>
</evidence>
<protein>
    <recommendedName>
        <fullName evidence="2">asparaginase</fullName>
        <ecNumber evidence="2">3.5.1.1</ecNumber>
    </recommendedName>
</protein>
<feature type="domain" description="L-asparaginase N-terminal" evidence="7">
    <location>
        <begin position="3"/>
        <end position="186"/>
    </location>
</feature>
<dbReference type="Proteomes" id="UP000665020">
    <property type="component" value="Chromosome"/>
</dbReference>
<evidence type="ECO:0000256" key="6">
    <source>
        <dbReference type="PROSITE-ProRule" id="PRU10100"/>
    </source>
</evidence>
<dbReference type="InterPro" id="IPR027473">
    <property type="entry name" value="L-asparaginase_C"/>
</dbReference>
<dbReference type="GO" id="GO:0004067">
    <property type="term" value="F:asparaginase activity"/>
    <property type="evidence" value="ECO:0007669"/>
    <property type="project" value="UniProtKB-UniRule"/>
</dbReference>
<dbReference type="AlphaFoldDB" id="A0A8A7K9J8"/>
<dbReference type="InterPro" id="IPR037152">
    <property type="entry name" value="L-asparaginase_N_sf"/>
</dbReference>
<feature type="domain" description="Asparaginase/glutaminase C-terminal" evidence="8">
    <location>
        <begin position="214"/>
        <end position="329"/>
    </location>
</feature>
<evidence type="ECO:0000259" key="8">
    <source>
        <dbReference type="Pfam" id="PF17763"/>
    </source>
</evidence>
<evidence type="ECO:0000256" key="4">
    <source>
        <dbReference type="PIRSR" id="PIRSR001220-1"/>
    </source>
</evidence>
<gene>
    <name evidence="9" type="ORF">GM661_09200</name>
</gene>
<feature type="active site" description="O-isoaspartyl threonine intermediate" evidence="4">
    <location>
        <position position="12"/>
    </location>
</feature>
<dbReference type="EC" id="3.5.1.1" evidence="2"/>
<sequence>MKKIHFITTGGTIASSEGEKGLEPTFNDEELLSYIPEISELCDISGEPIMNIDSTNMRPEGVKKIAQTIYHNYEKYDGFIVTHGTDTMGYTSALLTYMLSNIKKPVIVTGSQVAIGQPYTDAKKNISDAVRFALEQVPGIFVAFDGRIINGTRAVKIRSKSMNAFESINMPYVAYIKLGKITYDRDSKEHRNKYEIMNINPSKPFRLETELCTDVFLLRLYPGIDPTIFDFIKENYKGVIIESYGVGGIPNLDGYNIIEKVKELIGAGLAVVITTQCMEEGINLDVYEVGRDLAEANNIITVADMNTETIIAKLMWALGNFSDLNDVKCFMETAMFGDMNIEEE</sequence>
<dbReference type="InterPro" id="IPR041725">
    <property type="entry name" value="L-asparaginase_I"/>
</dbReference>
<dbReference type="Gene3D" id="3.40.50.40">
    <property type="match status" value="1"/>
</dbReference>
<evidence type="ECO:0000256" key="1">
    <source>
        <dbReference type="ARBA" id="ARBA00010518"/>
    </source>
</evidence>
<dbReference type="Gene3D" id="3.40.50.1170">
    <property type="entry name" value="L-asparaginase, N-terminal domain"/>
    <property type="match status" value="1"/>
</dbReference>
<dbReference type="InterPro" id="IPR027475">
    <property type="entry name" value="Asparaginase/glutaminase_AS2"/>
</dbReference>
<dbReference type="PANTHER" id="PTHR11707">
    <property type="entry name" value="L-ASPARAGINASE"/>
    <property type="match status" value="1"/>
</dbReference>
<evidence type="ECO:0000313" key="10">
    <source>
        <dbReference type="Proteomes" id="UP000665020"/>
    </source>
</evidence>
<feature type="binding site" evidence="5">
    <location>
        <begin position="85"/>
        <end position="86"/>
    </location>
    <ligand>
        <name>substrate</name>
    </ligand>
</feature>
<keyword evidence="10" id="KW-1185">Reference proteome</keyword>
<dbReference type="SMART" id="SM00870">
    <property type="entry name" value="Asparaginase"/>
    <property type="match status" value="1"/>
</dbReference>
<dbReference type="SFLD" id="SFLDS00057">
    <property type="entry name" value="Glutaminase/Asparaginase"/>
    <property type="match status" value="1"/>
</dbReference>
<dbReference type="PROSITE" id="PS00917">
    <property type="entry name" value="ASN_GLN_ASE_2"/>
    <property type="match status" value="1"/>
</dbReference>
<dbReference type="InterPro" id="IPR006034">
    <property type="entry name" value="Asparaginase/glutaminase-like"/>
</dbReference>
<dbReference type="PIRSF" id="PIRSF500176">
    <property type="entry name" value="L_ASNase"/>
    <property type="match status" value="1"/>
</dbReference>
<dbReference type="PROSITE" id="PS51732">
    <property type="entry name" value="ASN_GLN_ASE_3"/>
    <property type="match status" value="1"/>
</dbReference>
<dbReference type="Pfam" id="PF17763">
    <property type="entry name" value="Asparaginase_C"/>
    <property type="match status" value="1"/>
</dbReference>